<dbReference type="Proteomes" id="UP000198211">
    <property type="component" value="Unassembled WGS sequence"/>
</dbReference>
<keyword evidence="2" id="KW-1185">Reference proteome</keyword>
<dbReference type="AlphaFoldDB" id="A0A225UR65"/>
<evidence type="ECO:0000313" key="2">
    <source>
        <dbReference type="Proteomes" id="UP000198211"/>
    </source>
</evidence>
<dbReference type="EMBL" id="NBNE01012834">
    <property type="protein sequence ID" value="OWY95523.1"/>
    <property type="molecule type" value="Genomic_DNA"/>
</dbReference>
<name>A0A225UR65_9STRA</name>
<proteinExistence type="predicted"/>
<comment type="caution">
    <text evidence="1">The sequence shown here is derived from an EMBL/GenBank/DDBJ whole genome shotgun (WGS) entry which is preliminary data.</text>
</comment>
<evidence type="ECO:0000313" key="1">
    <source>
        <dbReference type="EMBL" id="OWY95523.1"/>
    </source>
</evidence>
<protein>
    <submittedName>
        <fullName evidence="1">Pol Polyprotein</fullName>
    </submittedName>
</protein>
<gene>
    <name evidence="1" type="ORF">PHMEG_00034455</name>
</gene>
<accession>A0A225UR65</accession>
<sequence>MIVSSRLYFLKSMNPTIQQCVRGSCVEIESLQHCFFSCAGLTKMWRSLWQPWRKAFAVDLEWRILLFPKLRVLDVGWSPQHKVLLLLWRIHTAIVFHATWRLRNDILFKETTADQPSVENVTASFRRHCQFIFHHPRELHTDDKAIASVVERLGFAPLVPRTMPSESHIWIPQP</sequence>
<organism evidence="1 2">
    <name type="scientific">Phytophthora megakarya</name>
    <dbReference type="NCBI Taxonomy" id="4795"/>
    <lineage>
        <taxon>Eukaryota</taxon>
        <taxon>Sar</taxon>
        <taxon>Stramenopiles</taxon>
        <taxon>Oomycota</taxon>
        <taxon>Peronosporomycetes</taxon>
        <taxon>Peronosporales</taxon>
        <taxon>Peronosporaceae</taxon>
        <taxon>Phytophthora</taxon>
    </lineage>
</organism>
<dbReference type="STRING" id="4795.A0A225UR65"/>
<reference evidence="2" key="1">
    <citation type="submission" date="2017-03" db="EMBL/GenBank/DDBJ databases">
        <title>Phytopthora megakarya and P. palmivora, two closely related causual agents of cacao black pod achieved similar genome size and gene model numbers by different mechanisms.</title>
        <authorList>
            <person name="Ali S."/>
            <person name="Shao J."/>
            <person name="Larry D.J."/>
            <person name="Kronmiller B."/>
            <person name="Shen D."/>
            <person name="Strem M.D."/>
            <person name="Melnick R.L."/>
            <person name="Guiltinan M.J."/>
            <person name="Tyler B.M."/>
            <person name="Meinhardt L.W."/>
            <person name="Bailey B.A."/>
        </authorList>
    </citation>
    <scope>NUCLEOTIDE SEQUENCE [LARGE SCALE GENOMIC DNA]</scope>
    <source>
        <strain evidence="2">zdho120</strain>
    </source>
</reference>
<dbReference type="OrthoDB" id="1436180at2759"/>